<dbReference type="EnsemblPlants" id="AUR62019678-RA">
    <property type="protein sequence ID" value="AUR62019678-RA:cds"/>
    <property type="gene ID" value="AUR62019678"/>
</dbReference>
<protein>
    <recommendedName>
        <fullName evidence="4">SH2 domain-containing protein</fullName>
    </recommendedName>
</protein>
<evidence type="ECO:0000256" key="2">
    <source>
        <dbReference type="PROSITE-ProRule" id="PRU00191"/>
    </source>
</evidence>
<organism evidence="5 6">
    <name type="scientific">Chenopodium quinoa</name>
    <name type="common">Quinoa</name>
    <dbReference type="NCBI Taxonomy" id="63459"/>
    <lineage>
        <taxon>Eukaryota</taxon>
        <taxon>Viridiplantae</taxon>
        <taxon>Streptophyta</taxon>
        <taxon>Embryophyta</taxon>
        <taxon>Tracheophyta</taxon>
        <taxon>Spermatophyta</taxon>
        <taxon>Magnoliopsida</taxon>
        <taxon>eudicotyledons</taxon>
        <taxon>Gunneridae</taxon>
        <taxon>Pentapetalae</taxon>
        <taxon>Caryophyllales</taxon>
        <taxon>Chenopodiaceae</taxon>
        <taxon>Chenopodioideae</taxon>
        <taxon>Atripliceae</taxon>
        <taxon>Chenopodium</taxon>
    </lineage>
</organism>
<dbReference type="Gramene" id="AUR62019678-RA">
    <property type="protein sequence ID" value="AUR62019678-RA:cds"/>
    <property type="gene ID" value="AUR62019678"/>
</dbReference>
<feature type="domain" description="SH2" evidence="4">
    <location>
        <begin position="615"/>
        <end position="675"/>
    </location>
</feature>
<dbReference type="Proteomes" id="UP000596660">
    <property type="component" value="Unplaced"/>
</dbReference>
<dbReference type="GO" id="GO:0003700">
    <property type="term" value="F:DNA-binding transcription factor activity"/>
    <property type="evidence" value="ECO:0007669"/>
    <property type="project" value="InterPro"/>
</dbReference>
<dbReference type="Gene3D" id="3.30.505.10">
    <property type="entry name" value="SH2 domain"/>
    <property type="match status" value="1"/>
</dbReference>
<dbReference type="InterPro" id="IPR001217">
    <property type="entry name" value="STAT"/>
</dbReference>
<dbReference type="InterPro" id="IPR036860">
    <property type="entry name" value="SH2_dom_sf"/>
</dbReference>
<evidence type="ECO:0000313" key="6">
    <source>
        <dbReference type="Proteomes" id="UP000596660"/>
    </source>
</evidence>
<sequence length="714" mass="79923">MGSEETVDNLGYSLLKDLSFEIGENETCFNLCFWVFLLSSTPFPSTILYQVELHSAGYSNVKDFTLHSEISFLSLSEDKRLILSPSLLLRKESSESGEIASSTEVAISNVELPLGQWVHIGCQVYSSIIRIYLGGKVVGERPLDSLMARQADLQSFMKIKGFKDLDGYVYNAVVFPSTNSIEDHHAKDPPLCLCIDSSSVSDVELEGDGIWKIFGGKASCRKMFSSDVVLLDAFGELVDKDLEVVASLIYADNRVPIEKSKGGEAPLLTTCNGLEFPSDDKPSKLLRGRASFQLNLSSECDNKLFCVKFHLLKLGKFPFFEAYTPPIRSILKSCDTKVSTIKWKKLSSGFHLFNRSSLPQNGIEHSELHQKPVCEAIPNPPLKRKKSGQDTPLPHTKVESTVQRSDEEGSSFNMSATKNVVGTSLESIQENYGEIDSSASDSDSAGARNTESKSFTCNIELTSDLTIFRYCLGGLSERSVMLKESSLYASEHEMAEMAEKVSFFSGCDHHRHQIMIAKKTAGGRRKSLEFDFTKWSSSSMDNVVFEIEEQFMRIASCSTRSLTQQDLNFLRRISGGNEYLTKDDFDKLWRWLYPVAFTISRHGINSLWASISPKWIEGFVTKEEVEYALQSPQGLQEPGTFILRFPTTRSWPHPDAGSLVASYVGRDFSLHHRQLSLDYSSEIFDTNQKPLQELLLSEPELSRVGRITRSDLTV</sequence>
<dbReference type="PROSITE" id="PS50001">
    <property type="entry name" value="SH2"/>
    <property type="match status" value="1"/>
</dbReference>
<evidence type="ECO:0000259" key="4">
    <source>
        <dbReference type="PROSITE" id="PS50001"/>
    </source>
</evidence>
<dbReference type="OMA" id="RVSGCQD"/>
<accession>A0A803LW27</accession>
<reference evidence="5" key="2">
    <citation type="submission" date="2021-03" db="UniProtKB">
        <authorList>
            <consortium name="EnsemblPlants"/>
        </authorList>
    </citation>
    <scope>IDENTIFICATION</scope>
</reference>
<dbReference type="AlphaFoldDB" id="A0A803LW27"/>
<dbReference type="SUPFAM" id="SSF55550">
    <property type="entry name" value="SH2 domain"/>
    <property type="match status" value="1"/>
</dbReference>
<dbReference type="PANTHER" id="PTHR11801">
    <property type="entry name" value="SIGNAL TRANSDUCER AND ACTIVATOR OF TRANSCRIPTION"/>
    <property type="match status" value="1"/>
</dbReference>
<keyword evidence="6" id="KW-1185">Reference proteome</keyword>
<dbReference type="InterPro" id="IPR000980">
    <property type="entry name" value="SH2"/>
</dbReference>
<dbReference type="GO" id="GO:0007165">
    <property type="term" value="P:signal transduction"/>
    <property type="evidence" value="ECO:0007669"/>
    <property type="project" value="InterPro"/>
</dbReference>
<evidence type="ECO:0000256" key="3">
    <source>
        <dbReference type="SAM" id="MobiDB-lite"/>
    </source>
</evidence>
<keyword evidence="1 2" id="KW-0727">SH2 domain</keyword>
<feature type="region of interest" description="Disordered" evidence="3">
    <location>
        <begin position="375"/>
        <end position="416"/>
    </location>
</feature>
<evidence type="ECO:0000256" key="1">
    <source>
        <dbReference type="ARBA" id="ARBA00022999"/>
    </source>
</evidence>
<name>A0A803LW27_CHEQI</name>
<proteinExistence type="predicted"/>
<reference evidence="5" key="1">
    <citation type="journal article" date="2017" name="Nature">
        <title>The genome of Chenopodium quinoa.</title>
        <authorList>
            <person name="Jarvis D.E."/>
            <person name="Ho Y.S."/>
            <person name="Lightfoot D.J."/>
            <person name="Schmoeckel S.M."/>
            <person name="Li B."/>
            <person name="Borm T.J.A."/>
            <person name="Ohyanagi H."/>
            <person name="Mineta K."/>
            <person name="Michell C.T."/>
            <person name="Saber N."/>
            <person name="Kharbatia N.M."/>
            <person name="Rupper R.R."/>
            <person name="Sharp A.R."/>
            <person name="Dally N."/>
            <person name="Boughton B.A."/>
            <person name="Woo Y.H."/>
            <person name="Gao G."/>
            <person name="Schijlen E.G.W.M."/>
            <person name="Guo X."/>
            <person name="Momin A.A."/>
            <person name="Negrao S."/>
            <person name="Al-Babili S."/>
            <person name="Gehring C."/>
            <person name="Roessner U."/>
            <person name="Jung C."/>
            <person name="Murphy K."/>
            <person name="Arold S.T."/>
            <person name="Gojobori T."/>
            <person name="van der Linden C.G."/>
            <person name="van Loo E.N."/>
            <person name="Jellen E.N."/>
            <person name="Maughan P.J."/>
            <person name="Tester M."/>
        </authorList>
    </citation>
    <scope>NUCLEOTIDE SEQUENCE [LARGE SCALE GENOMIC DNA]</scope>
    <source>
        <strain evidence="5">cv. PI 614886</strain>
    </source>
</reference>
<evidence type="ECO:0000313" key="5">
    <source>
        <dbReference type="EnsemblPlants" id="AUR62019678-RA:cds"/>
    </source>
</evidence>